<comment type="catalytic activity">
    <reaction evidence="4">
        <text>alpha,alpha-trehalose + H2O = alpha-D-glucose + beta-D-glucose</text>
        <dbReference type="Rhea" id="RHEA:32675"/>
        <dbReference type="ChEBI" id="CHEBI:15377"/>
        <dbReference type="ChEBI" id="CHEBI:15903"/>
        <dbReference type="ChEBI" id="CHEBI:16551"/>
        <dbReference type="ChEBI" id="CHEBI:17925"/>
        <dbReference type="EC" id="3.2.1.28"/>
    </reaction>
</comment>
<dbReference type="GO" id="GO:0005993">
    <property type="term" value="P:trehalose catabolic process"/>
    <property type="evidence" value="ECO:0007669"/>
    <property type="project" value="TreeGrafter"/>
</dbReference>
<dbReference type="PRINTS" id="PR00744">
    <property type="entry name" value="GLHYDRLASE37"/>
</dbReference>
<dbReference type="Gene3D" id="1.50.10.10">
    <property type="match status" value="1"/>
</dbReference>
<organism evidence="5 6">
    <name type="scientific">Cylicostephanus goldi</name>
    <name type="common">Nematode worm</name>
    <dbReference type="NCBI Taxonomy" id="71465"/>
    <lineage>
        <taxon>Eukaryota</taxon>
        <taxon>Metazoa</taxon>
        <taxon>Ecdysozoa</taxon>
        <taxon>Nematoda</taxon>
        <taxon>Chromadorea</taxon>
        <taxon>Rhabditida</taxon>
        <taxon>Rhabditina</taxon>
        <taxon>Rhabditomorpha</taxon>
        <taxon>Strongyloidea</taxon>
        <taxon>Strongylidae</taxon>
        <taxon>Cylicostephanus</taxon>
    </lineage>
</organism>
<keyword evidence="4" id="KW-0378">Hydrolase</keyword>
<dbReference type="EMBL" id="UYRV01027801">
    <property type="protein sequence ID" value="VDK81499.1"/>
    <property type="molecule type" value="Genomic_DNA"/>
</dbReference>
<name>A0A3P6TDT5_CYLGO</name>
<dbReference type="Proteomes" id="UP000271889">
    <property type="component" value="Unassembled WGS sequence"/>
</dbReference>
<sequence>MVKDYFAVTKDVESLRLWIPSIDKEMRWWIANRSVSVELPNKTMGSVFLYRTETNCPRPENYLSDYLLGMNNTDPLITWKAMSTACESGWDFSTRWFDHDGDRRYRKDSIRTQTIVPVDLNVYMALNYKFLADSHAFLGNTR</sequence>
<reference evidence="5 6" key="1">
    <citation type="submission" date="2018-11" db="EMBL/GenBank/DDBJ databases">
        <authorList>
            <consortium name="Pathogen Informatics"/>
        </authorList>
    </citation>
    <scope>NUCLEOTIDE SEQUENCE [LARGE SCALE GENOMIC DNA]</scope>
</reference>
<dbReference type="InterPro" id="IPR008928">
    <property type="entry name" value="6-hairpin_glycosidase_sf"/>
</dbReference>
<dbReference type="AlphaFoldDB" id="A0A3P6TDT5"/>
<keyword evidence="4" id="KW-0326">Glycosidase</keyword>
<dbReference type="InterPro" id="IPR001661">
    <property type="entry name" value="Glyco_hydro_37"/>
</dbReference>
<dbReference type="GO" id="GO:0004555">
    <property type="term" value="F:alpha,alpha-trehalase activity"/>
    <property type="evidence" value="ECO:0007669"/>
    <property type="project" value="UniProtKB-EC"/>
</dbReference>
<proteinExistence type="inferred from homology"/>
<dbReference type="PANTHER" id="PTHR23403">
    <property type="entry name" value="TREHALASE"/>
    <property type="match status" value="1"/>
</dbReference>
<evidence type="ECO:0000313" key="6">
    <source>
        <dbReference type="Proteomes" id="UP000271889"/>
    </source>
</evidence>
<dbReference type="OrthoDB" id="3542292at2759"/>
<protein>
    <recommendedName>
        <fullName evidence="3 4">Trehalase</fullName>
        <ecNumber evidence="2 4">3.2.1.28</ecNumber>
    </recommendedName>
    <alternativeName>
        <fullName evidence="4">Alpha-trehalose glucohydrolase</fullName>
    </alternativeName>
</protein>
<evidence type="ECO:0000256" key="2">
    <source>
        <dbReference type="ARBA" id="ARBA00012757"/>
    </source>
</evidence>
<dbReference type="PANTHER" id="PTHR23403:SF3">
    <property type="entry name" value="TREHALASE"/>
    <property type="match status" value="1"/>
</dbReference>
<evidence type="ECO:0000256" key="4">
    <source>
        <dbReference type="RuleBase" id="RU361180"/>
    </source>
</evidence>
<dbReference type="EC" id="3.2.1.28" evidence="2 4"/>
<comment type="similarity">
    <text evidence="1 4">Belongs to the glycosyl hydrolase 37 family.</text>
</comment>
<dbReference type="InterPro" id="IPR012341">
    <property type="entry name" value="6hp_glycosidase-like_sf"/>
</dbReference>
<gene>
    <name evidence="5" type="ORF">CGOC_LOCUS7840</name>
</gene>
<dbReference type="Pfam" id="PF01204">
    <property type="entry name" value="Trehalase"/>
    <property type="match status" value="1"/>
</dbReference>
<keyword evidence="6" id="KW-1185">Reference proteome</keyword>
<accession>A0A3P6TDT5</accession>
<evidence type="ECO:0000313" key="5">
    <source>
        <dbReference type="EMBL" id="VDK81499.1"/>
    </source>
</evidence>
<evidence type="ECO:0000256" key="3">
    <source>
        <dbReference type="ARBA" id="ARBA00019905"/>
    </source>
</evidence>
<dbReference type="SUPFAM" id="SSF48208">
    <property type="entry name" value="Six-hairpin glycosidases"/>
    <property type="match status" value="1"/>
</dbReference>
<evidence type="ECO:0000256" key="1">
    <source>
        <dbReference type="ARBA" id="ARBA00005615"/>
    </source>
</evidence>